<gene>
    <name evidence="11" type="ORF">KFK09_006255</name>
</gene>
<evidence type="ECO:0000313" key="12">
    <source>
        <dbReference type="Proteomes" id="UP000829196"/>
    </source>
</evidence>
<dbReference type="Pfam" id="PF13639">
    <property type="entry name" value="zf-RING_2"/>
    <property type="match status" value="1"/>
</dbReference>
<organism evidence="11 12">
    <name type="scientific">Dendrobium nobile</name>
    <name type="common">Orchid</name>
    <dbReference type="NCBI Taxonomy" id="94219"/>
    <lineage>
        <taxon>Eukaryota</taxon>
        <taxon>Viridiplantae</taxon>
        <taxon>Streptophyta</taxon>
        <taxon>Embryophyta</taxon>
        <taxon>Tracheophyta</taxon>
        <taxon>Spermatophyta</taxon>
        <taxon>Magnoliopsida</taxon>
        <taxon>Liliopsida</taxon>
        <taxon>Asparagales</taxon>
        <taxon>Orchidaceae</taxon>
        <taxon>Epidendroideae</taxon>
        <taxon>Malaxideae</taxon>
        <taxon>Dendrobiinae</taxon>
        <taxon>Dendrobium</taxon>
    </lineage>
</organism>
<evidence type="ECO:0000256" key="3">
    <source>
        <dbReference type="ARBA" id="ARBA00022679"/>
    </source>
</evidence>
<proteinExistence type="predicted"/>
<evidence type="ECO:0000256" key="8">
    <source>
        <dbReference type="PROSITE-ProRule" id="PRU00175"/>
    </source>
</evidence>
<keyword evidence="3" id="KW-0808">Transferase</keyword>
<dbReference type="Proteomes" id="UP000829196">
    <property type="component" value="Unassembled WGS sequence"/>
</dbReference>
<dbReference type="AlphaFoldDB" id="A0A8T3BR52"/>
<feature type="domain" description="RING-type" evidence="10">
    <location>
        <begin position="471"/>
        <end position="512"/>
    </location>
</feature>
<dbReference type="SMART" id="SM00184">
    <property type="entry name" value="RING"/>
    <property type="match status" value="1"/>
</dbReference>
<sequence>MDGYTRKKVVGGVGLSRSSGLSLRDVNHEGRSFQCCNRIGCSTRQNSVPNLQSTVPEKPKFLKPPIRFKNNISSAASSSRSFSSTSNFRKYYHERQNQAASMKEAYLAESSNRQAETGENLNWESGFDGRIETRILNDNDRPILQRFSTTEPSSASNATSASRYGKQISRRFGSAIQDTASSFLRRSSKLRCGTQVPKTSPPVVNGRQQRYSLNNLGCASISDVLPSGSSNGVNSRVISVRRKLQEGEGSSKTILAQPERQVPQEASRQTRNHTGRDIAVSVRTRHHSSGIQSRRIRLSEPEYESTIQLADPLLFPQPSHAPISAPEDVQESSQNSSFTGRSDTGSRSSQTSLLSGSEDSDDYRRFNIEGIAEILLALERIEQDEELTDEQLLVLEANLFLGGLNFYDQHRDMRLDIDNMTYEELLALEEEMGTVSTALSEEAISKCLKRSIYRSNFTFPRIFRQGDDVKCSICQEEYVIGEEVGSLSCEHRFHVECIGQWLRLKNWCPICKAAAAAAAASFKSKSQS</sequence>
<dbReference type="PROSITE" id="PS50089">
    <property type="entry name" value="ZF_RING_2"/>
    <property type="match status" value="1"/>
</dbReference>
<feature type="compositionally biased region" description="Low complexity" evidence="9">
    <location>
        <begin position="345"/>
        <end position="357"/>
    </location>
</feature>
<dbReference type="InterPro" id="IPR001841">
    <property type="entry name" value="Znf_RING"/>
</dbReference>
<evidence type="ECO:0000256" key="4">
    <source>
        <dbReference type="ARBA" id="ARBA00022723"/>
    </source>
</evidence>
<keyword evidence="4" id="KW-0479">Metal-binding</keyword>
<evidence type="ECO:0000256" key="6">
    <source>
        <dbReference type="ARBA" id="ARBA00022786"/>
    </source>
</evidence>
<evidence type="ECO:0000256" key="5">
    <source>
        <dbReference type="ARBA" id="ARBA00022771"/>
    </source>
</evidence>
<dbReference type="InterPro" id="IPR045191">
    <property type="entry name" value="MBR1/2-like"/>
</dbReference>
<name>A0A8T3BR52_DENNO</name>
<dbReference type="SUPFAM" id="SSF57850">
    <property type="entry name" value="RING/U-box"/>
    <property type="match status" value="1"/>
</dbReference>
<comment type="catalytic activity">
    <reaction evidence="1">
        <text>S-ubiquitinyl-[E2 ubiquitin-conjugating enzyme]-L-cysteine + [acceptor protein]-L-lysine = [E2 ubiquitin-conjugating enzyme]-L-cysteine + N(6)-ubiquitinyl-[acceptor protein]-L-lysine.</text>
        <dbReference type="EC" id="2.3.2.27"/>
    </reaction>
</comment>
<keyword evidence="7" id="KW-0862">Zinc</keyword>
<dbReference type="PANTHER" id="PTHR22937:SF136">
    <property type="entry name" value="RING-TYPE E3 UBIQUITIN TRANSFERASE"/>
    <property type="match status" value="1"/>
</dbReference>
<keyword evidence="6" id="KW-0833">Ubl conjugation pathway</keyword>
<evidence type="ECO:0000256" key="7">
    <source>
        <dbReference type="ARBA" id="ARBA00022833"/>
    </source>
</evidence>
<dbReference type="GO" id="GO:0008270">
    <property type="term" value="F:zinc ion binding"/>
    <property type="evidence" value="ECO:0007669"/>
    <property type="project" value="UniProtKB-KW"/>
</dbReference>
<dbReference type="EMBL" id="JAGYWB010000006">
    <property type="protein sequence ID" value="KAI0518819.1"/>
    <property type="molecule type" value="Genomic_DNA"/>
</dbReference>
<accession>A0A8T3BR52</accession>
<feature type="region of interest" description="Disordered" evidence="9">
    <location>
        <begin position="244"/>
        <end position="298"/>
    </location>
</feature>
<evidence type="ECO:0000256" key="9">
    <source>
        <dbReference type="SAM" id="MobiDB-lite"/>
    </source>
</evidence>
<dbReference type="SMR" id="A0A8T3BR52"/>
<dbReference type="GO" id="GO:0061630">
    <property type="term" value="F:ubiquitin protein ligase activity"/>
    <property type="evidence" value="ECO:0007669"/>
    <property type="project" value="UniProtKB-EC"/>
</dbReference>
<protein>
    <recommendedName>
        <fullName evidence="2">RING-type E3 ubiquitin transferase</fullName>
        <ecNumber evidence="2">2.3.2.27</ecNumber>
    </recommendedName>
</protein>
<comment type="caution">
    <text evidence="11">The sequence shown here is derived from an EMBL/GenBank/DDBJ whole genome shotgun (WGS) entry which is preliminary data.</text>
</comment>
<keyword evidence="5 8" id="KW-0863">Zinc-finger</keyword>
<dbReference type="Gene3D" id="3.30.40.10">
    <property type="entry name" value="Zinc/RING finger domain, C3HC4 (zinc finger)"/>
    <property type="match status" value="1"/>
</dbReference>
<feature type="compositionally biased region" description="Polar residues" evidence="9">
    <location>
        <begin position="331"/>
        <end position="343"/>
    </location>
</feature>
<dbReference type="FunFam" id="3.30.40.10:FF:000504">
    <property type="entry name" value="E3 ubiquitin-protein ligase arkadia"/>
    <property type="match status" value="1"/>
</dbReference>
<dbReference type="EC" id="2.3.2.27" evidence="2"/>
<keyword evidence="12" id="KW-1185">Reference proteome</keyword>
<dbReference type="PANTHER" id="PTHR22937">
    <property type="entry name" value="E3 UBIQUITIN-PROTEIN LIGASE RNF165"/>
    <property type="match status" value="1"/>
</dbReference>
<dbReference type="OrthoDB" id="8062037at2759"/>
<dbReference type="InterPro" id="IPR013083">
    <property type="entry name" value="Znf_RING/FYVE/PHD"/>
</dbReference>
<evidence type="ECO:0000259" key="10">
    <source>
        <dbReference type="PROSITE" id="PS50089"/>
    </source>
</evidence>
<evidence type="ECO:0000256" key="2">
    <source>
        <dbReference type="ARBA" id="ARBA00012483"/>
    </source>
</evidence>
<feature type="region of interest" description="Disordered" evidence="9">
    <location>
        <begin position="314"/>
        <end position="359"/>
    </location>
</feature>
<evidence type="ECO:0000256" key="1">
    <source>
        <dbReference type="ARBA" id="ARBA00000900"/>
    </source>
</evidence>
<reference evidence="11" key="1">
    <citation type="journal article" date="2022" name="Front. Genet.">
        <title>Chromosome-Scale Assembly of the Dendrobium nobile Genome Provides Insights Into the Molecular Mechanism of the Biosynthesis of the Medicinal Active Ingredient of Dendrobium.</title>
        <authorList>
            <person name="Xu Q."/>
            <person name="Niu S.-C."/>
            <person name="Li K.-L."/>
            <person name="Zheng P.-J."/>
            <person name="Zhang X.-J."/>
            <person name="Jia Y."/>
            <person name="Liu Y."/>
            <person name="Niu Y.-X."/>
            <person name="Yu L.-H."/>
            <person name="Chen D.-F."/>
            <person name="Zhang G.-Q."/>
        </authorList>
    </citation>
    <scope>NUCLEOTIDE SEQUENCE</scope>
    <source>
        <tissue evidence="11">Leaf</tissue>
    </source>
</reference>
<evidence type="ECO:0000313" key="11">
    <source>
        <dbReference type="EMBL" id="KAI0518819.1"/>
    </source>
</evidence>